<keyword evidence="3" id="KW-1185">Reference proteome</keyword>
<feature type="region of interest" description="Disordered" evidence="1">
    <location>
        <begin position="1"/>
        <end position="22"/>
    </location>
</feature>
<protein>
    <submittedName>
        <fullName evidence="2">Uncharacterized protein</fullName>
    </submittedName>
</protein>
<feature type="compositionally biased region" description="Polar residues" evidence="1">
    <location>
        <begin position="1"/>
        <end position="11"/>
    </location>
</feature>
<sequence>MLSSPVASTMRRSNDSMLAGPPNTASWSAMACLMNECPTRLRTSVLPCSVIFPATALPAMTL</sequence>
<name>A0A4Q7WMI9_9ACTN</name>
<proteinExistence type="predicted"/>
<reference evidence="2 3" key="1">
    <citation type="journal article" date="2015" name="Stand. Genomic Sci.">
        <title>Genomic Encyclopedia of Bacterial and Archaeal Type Strains, Phase III: the genomes of soil and plant-associated and newly described type strains.</title>
        <authorList>
            <person name="Whitman W.B."/>
            <person name="Woyke T."/>
            <person name="Klenk H.P."/>
            <person name="Zhou Y."/>
            <person name="Lilburn T.G."/>
            <person name="Beck B.J."/>
            <person name="De Vos P."/>
            <person name="Vandamme P."/>
            <person name="Eisen J.A."/>
            <person name="Garrity G."/>
            <person name="Hugenholtz P."/>
            <person name="Kyrpides N.C."/>
        </authorList>
    </citation>
    <scope>NUCLEOTIDE SEQUENCE [LARGE SCALE GENOMIC DNA]</scope>
    <source>
        <strain evidence="2 3">VKM Ac-2540</strain>
    </source>
</reference>
<evidence type="ECO:0000313" key="2">
    <source>
        <dbReference type="EMBL" id="RZU11334.1"/>
    </source>
</evidence>
<dbReference type="EMBL" id="SHKR01000015">
    <property type="protein sequence ID" value="RZU11334.1"/>
    <property type="molecule type" value="Genomic_DNA"/>
</dbReference>
<comment type="caution">
    <text evidence="2">The sequence shown here is derived from an EMBL/GenBank/DDBJ whole genome shotgun (WGS) entry which is preliminary data.</text>
</comment>
<evidence type="ECO:0000313" key="3">
    <source>
        <dbReference type="Proteomes" id="UP000292027"/>
    </source>
</evidence>
<dbReference type="Proteomes" id="UP000292027">
    <property type="component" value="Unassembled WGS sequence"/>
</dbReference>
<accession>A0A4Q7WMI9</accession>
<gene>
    <name evidence="2" type="ORF">EV645_6498</name>
</gene>
<evidence type="ECO:0000256" key="1">
    <source>
        <dbReference type="SAM" id="MobiDB-lite"/>
    </source>
</evidence>
<organism evidence="2 3">
    <name type="scientific">Kribbella rubisoli</name>
    <dbReference type="NCBI Taxonomy" id="3075929"/>
    <lineage>
        <taxon>Bacteria</taxon>
        <taxon>Bacillati</taxon>
        <taxon>Actinomycetota</taxon>
        <taxon>Actinomycetes</taxon>
        <taxon>Propionibacteriales</taxon>
        <taxon>Kribbellaceae</taxon>
        <taxon>Kribbella</taxon>
    </lineage>
</organism>
<dbReference type="AlphaFoldDB" id="A0A4Q7WMI9"/>